<protein>
    <submittedName>
        <fullName evidence="12">ABC transporter family protein</fullName>
    </submittedName>
</protein>
<dbReference type="PANTHER" id="PTHR43394:SF1">
    <property type="entry name" value="ATP-BINDING CASSETTE SUB-FAMILY B MEMBER 10, MITOCHONDRIAL"/>
    <property type="match status" value="1"/>
</dbReference>
<dbReference type="SMART" id="SM00382">
    <property type="entry name" value="AAA"/>
    <property type="match status" value="1"/>
</dbReference>
<dbReference type="HOGENOM" id="CLU_000604_95_6_5"/>
<dbReference type="Proteomes" id="UP000023755">
    <property type="component" value="Chromosome"/>
</dbReference>
<dbReference type="InterPro" id="IPR027417">
    <property type="entry name" value="P-loop_NTPase"/>
</dbReference>
<feature type="transmembrane region" description="Helical" evidence="9">
    <location>
        <begin position="7"/>
        <end position="24"/>
    </location>
</feature>
<dbReference type="GO" id="GO:0005524">
    <property type="term" value="F:ATP binding"/>
    <property type="evidence" value="ECO:0007669"/>
    <property type="project" value="UniProtKB-KW"/>
</dbReference>
<comment type="subcellular location">
    <subcellularLocation>
        <location evidence="1">Cell membrane</location>
        <topology evidence="1">Multi-pass membrane protein</topology>
    </subcellularLocation>
</comment>
<accession>X5GVG4</accession>
<dbReference type="STRING" id="1286528.NHE_0042"/>
<evidence type="ECO:0000256" key="3">
    <source>
        <dbReference type="ARBA" id="ARBA00022692"/>
    </source>
</evidence>
<dbReference type="InterPro" id="IPR011527">
    <property type="entry name" value="ABC1_TM_dom"/>
</dbReference>
<dbReference type="SUPFAM" id="SSF52540">
    <property type="entry name" value="P-loop containing nucleoside triphosphate hydrolases"/>
    <property type="match status" value="1"/>
</dbReference>
<evidence type="ECO:0000313" key="13">
    <source>
        <dbReference type="Proteomes" id="UP000023755"/>
    </source>
</evidence>
<keyword evidence="4" id="KW-0547">Nucleotide-binding</keyword>
<dbReference type="Pfam" id="PF00005">
    <property type="entry name" value="ABC_tran"/>
    <property type="match status" value="1"/>
</dbReference>
<dbReference type="InterPro" id="IPR003439">
    <property type="entry name" value="ABC_transporter-like_ATP-bd"/>
</dbReference>
<dbReference type="EMBL" id="CP007481">
    <property type="protein sequence ID" value="AHX11017.1"/>
    <property type="molecule type" value="Genomic_DNA"/>
</dbReference>
<feature type="domain" description="ABC transporter" evidence="10">
    <location>
        <begin position="90"/>
        <end position="326"/>
    </location>
</feature>
<dbReference type="PROSITE" id="PS50893">
    <property type="entry name" value="ABC_TRANSPORTER_2"/>
    <property type="match status" value="1"/>
</dbReference>
<evidence type="ECO:0000256" key="4">
    <source>
        <dbReference type="ARBA" id="ARBA00022741"/>
    </source>
</evidence>
<evidence type="ECO:0000256" key="1">
    <source>
        <dbReference type="ARBA" id="ARBA00004651"/>
    </source>
</evidence>
<dbReference type="GO" id="GO:0016887">
    <property type="term" value="F:ATP hydrolysis activity"/>
    <property type="evidence" value="ECO:0007669"/>
    <property type="project" value="InterPro"/>
</dbReference>
<evidence type="ECO:0000256" key="6">
    <source>
        <dbReference type="ARBA" id="ARBA00022989"/>
    </source>
</evidence>
<evidence type="ECO:0000313" key="12">
    <source>
        <dbReference type="EMBL" id="AHX11017.1"/>
    </source>
</evidence>
<evidence type="ECO:0000259" key="11">
    <source>
        <dbReference type="PROSITE" id="PS50929"/>
    </source>
</evidence>
<comment type="function">
    <text evidence="8">Part of an ABC transporter complex. Transmembrane domains (TMD) form a pore in the inner membrane and the ATP-binding domain (NBD) is responsible for energy generation.</text>
</comment>
<dbReference type="SUPFAM" id="SSF90123">
    <property type="entry name" value="ABC transporter transmembrane region"/>
    <property type="match status" value="1"/>
</dbReference>
<keyword evidence="6 9" id="KW-1133">Transmembrane helix</keyword>
<evidence type="ECO:0000256" key="8">
    <source>
        <dbReference type="ARBA" id="ARBA00024725"/>
    </source>
</evidence>
<dbReference type="InterPro" id="IPR036640">
    <property type="entry name" value="ABC1_TM_sf"/>
</dbReference>
<gene>
    <name evidence="12" type="ORF">NHE_0042</name>
</gene>
<keyword evidence="3 9" id="KW-0812">Transmembrane</keyword>
<dbReference type="Gene3D" id="1.20.1560.10">
    <property type="entry name" value="ABC transporter type 1, transmembrane domain"/>
    <property type="match status" value="1"/>
</dbReference>
<dbReference type="KEGG" id="nhm:NHE_0042"/>
<keyword evidence="5" id="KW-0067">ATP-binding</keyword>
<evidence type="ECO:0000256" key="9">
    <source>
        <dbReference type="SAM" id="Phobius"/>
    </source>
</evidence>
<dbReference type="GO" id="GO:0005886">
    <property type="term" value="C:plasma membrane"/>
    <property type="evidence" value="ECO:0007669"/>
    <property type="project" value="UniProtKB-SubCell"/>
</dbReference>
<name>X5GVG4_9RICK</name>
<reference evidence="12 13" key="1">
    <citation type="submission" date="2014-03" db="EMBL/GenBank/DDBJ databases">
        <title>Sequencing and Comparison of Genomes and Transcriptome Profiles of Human Ehrlichiosis Agents.</title>
        <authorList>
            <person name="Lin M."/>
            <person name="Daugherty S.C."/>
            <person name="Nagaraj S."/>
            <person name="Cheng Z."/>
            <person name="Xiong Q."/>
            <person name="Lin F.-Y."/>
            <person name="Sengamalay N."/>
            <person name="Ott S."/>
            <person name="Godinez A."/>
            <person name="Tallon L.J."/>
            <person name="Sadzewicz L."/>
            <person name="Fraser C.M."/>
            <person name="Dunning Hotopp J.C."/>
            <person name="Rikihisa Y."/>
        </authorList>
    </citation>
    <scope>NUCLEOTIDE SEQUENCE [LARGE SCALE GENOMIC DNA]</scope>
    <source>
        <strain evidence="12 13">Oregon</strain>
    </source>
</reference>
<organism evidence="12 13">
    <name type="scientific">Neorickettsia helminthoeca str. Oregon</name>
    <dbReference type="NCBI Taxonomy" id="1286528"/>
    <lineage>
        <taxon>Bacteria</taxon>
        <taxon>Pseudomonadati</taxon>
        <taxon>Pseudomonadota</taxon>
        <taxon>Alphaproteobacteria</taxon>
        <taxon>Rickettsiales</taxon>
        <taxon>Anaplasmataceae</taxon>
        <taxon>Neorickettsia</taxon>
    </lineage>
</organism>
<dbReference type="InterPro" id="IPR017871">
    <property type="entry name" value="ABC_transporter-like_CS"/>
</dbReference>
<feature type="domain" description="ABC transmembrane type-1" evidence="11">
    <location>
        <begin position="1"/>
        <end position="59"/>
    </location>
</feature>
<proteinExistence type="inferred from homology"/>
<evidence type="ECO:0000256" key="2">
    <source>
        <dbReference type="ARBA" id="ARBA00005417"/>
    </source>
</evidence>
<dbReference type="PANTHER" id="PTHR43394">
    <property type="entry name" value="ATP-DEPENDENT PERMEASE MDL1, MITOCHONDRIAL"/>
    <property type="match status" value="1"/>
</dbReference>
<keyword evidence="13" id="KW-1185">Reference proteome</keyword>
<dbReference type="AlphaFoldDB" id="X5GVG4"/>
<evidence type="ECO:0000256" key="5">
    <source>
        <dbReference type="ARBA" id="ARBA00022840"/>
    </source>
</evidence>
<keyword evidence="7 9" id="KW-0472">Membrane</keyword>
<dbReference type="InterPro" id="IPR003593">
    <property type="entry name" value="AAA+_ATPase"/>
</dbReference>
<dbReference type="InterPro" id="IPR039421">
    <property type="entry name" value="Type_1_exporter"/>
</dbReference>
<dbReference type="GO" id="GO:0015421">
    <property type="term" value="F:ABC-type oligopeptide transporter activity"/>
    <property type="evidence" value="ECO:0007669"/>
    <property type="project" value="TreeGrafter"/>
</dbReference>
<evidence type="ECO:0000256" key="7">
    <source>
        <dbReference type="ARBA" id="ARBA00023136"/>
    </source>
</evidence>
<evidence type="ECO:0000259" key="10">
    <source>
        <dbReference type="PROSITE" id="PS50893"/>
    </source>
</evidence>
<dbReference type="Gene3D" id="3.40.50.300">
    <property type="entry name" value="P-loop containing nucleotide triphosphate hydrolases"/>
    <property type="match status" value="1"/>
</dbReference>
<comment type="similarity">
    <text evidence="2">Belongs to the ABC transporter superfamily.</text>
</comment>
<sequence>MSFTKAVRFILQIAVIGIGAYLALSGYKTAGGIIAVSILMGRALSPFEAAISNWKNLSQAKSSYGRLQNLLITSPRRNQAMELPEPVGEVEFDKVIYTPFGGVRPTIKGVSFTVPAGKIVGVVGSSAAGKSTIAKLIVGVLKPAAGVARLDGADTYTWERQHFGRHVGYLPQDIELFNATIKENISRFDPNMDPAEVVKAAKIAGVHEMILRFPDGYDTVIGAGGSVLSGGQRQRIGIARAFYGNVKLLVLDEPNANLDSVGEAHLIMALRYAKEMKITTFVMTHKFSLLSEVDWLMMVKDGMIALLGEKDDIIAQLSEHHKQEKTDAGQLKGNGN</sequence>
<dbReference type="PROSITE" id="PS50929">
    <property type="entry name" value="ABC_TM1F"/>
    <property type="match status" value="1"/>
</dbReference>
<dbReference type="PROSITE" id="PS00211">
    <property type="entry name" value="ABC_TRANSPORTER_1"/>
    <property type="match status" value="1"/>
</dbReference>